<feature type="signal peptide" evidence="9">
    <location>
        <begin position="1"/>
        <end position="17"/>
    </location>
</feature>
<evidence type="ECO:0000313" key="10">
    <source>
        <dbReference type="EMBL" id="CAF0877995.1"/>
    </source>
</evidence>
<evidence type="ECO:0000256" key="5">
    <source>
        <dbReference type="ARBA" id="ARBA00022692"/>
    </source>
</evidence>
<dbReference type="EMBL" id="CAJOBA010002975">
    <property type="protein sequence ID" value="CAF3666151.1"/>
    <property type="molecule type" value="Genomic_DNA"/>
</dbReference>
<name>A0A813Y731_9BILA</name>
<feature type="transmembrane region" description="Helical" evidence="8">
    <location>
        <begin position="131"/>
        <end position="154"/>
    </location>
</feature>
<organism evidence="10 14">
    <name type="scientific">Didymodactylos carnosus</name>
    <dbReference type="NCBI Taxonomy" id="1234261"/>
    <lineage>
        <taxon>Eukaryota</taxon>
        <taxon>Metazoa</taxon>
        <taxon>Spiralia</taxon>
        <taxon>Gnathifera</taxon>
        <taxon>Rotifera</taxon>
        <taxon>Eurotatoria</taxon>
        <taxon>Bdelloidea</taxon>
        <taxon>Philodinida</taxon>
        <taxon>Philodinidae</taxon>
        <taxon>Didymodactylos</taxon>
    </lineage>
</organism>
<dbReference type="GO" id="GO:0005315">
    <property type="term" value="F:phosphate transmembrane transporter activity"/>
    <property type="evidence" value="ECO:0007669"/>
    <property type="project" value="InterPro"/>
</dbReference>
<accession>A0A813Y731</accession>
<dbReference type="EMBL" id="CAJNOK010002975">
    <property type="protein sequence ID" value="CAF0882648.1"/>
    <property type="molecule type" value="Genomic_DNA"/>
</dbReference>
<dbReference type="GO" id="GO:0016020">
    <property type="term" value="C:membrane"/>
    <property type="evidence" value="ECO:0007669"/>
    <property type="project" value="UniProtKB-SubCell"/>
</dbReference>
<proteinExistence type="inferred from homology"/>
<feature type="transmembrane region" description="Helical" evidence="8">
    <location>
        <begin position="83"/>
        <end position="100"/>
    </location>
</feature>
<dbReference type="EMBL" id="CAJOBC010001221">
    <property type="protein sequence ID" value="CAF3664619.1"/>
    <property type="molecule type" value="Genomic_DNA"/>
</dbReference>
<evidence type="ECO:0000256" key="7">
    <source>
        <dbReference type="ARBA" id="ARBA00023136"/>
    </source>
</evidence>
<reference evidence="10" key="1">
    <citation type="submission" date="2021-02" db="EMBL/GenBank/DDBJ databases">
        <authorList>
            <person name="Nowell W R."/>
        </authorList>
    </citation>
    <scope>NUCLEOTIDE SEQUENCE</scope>
</reference>
<dbReference type="EMBL" id="CAJNOQ010001221">
    <property type="protein sequence ID" value="CAF0877995.1"/>
    <property type="molecule type" value="Genomic_DNA"/>
</dbReference>
<dbReference type="Proteomes" id="UP000682733">
    <property type="component" value="Unassembled WGS sequence"/>
</dbReference>
<comment type="subcellular location">
    <subcellularLocation>
        <location evidence="1 8">Membrane</location>
        <topology evidence="1 8">Multi-pass membrane protein</topology>
    </subcellularLocation>
</comment>
<evidence type="ECO:0000256" key="9">
    <source>
        <dbReference type="SAM" id="SignalP"/>
    </source>
</evidence>
<keyword evidence="9" id="KW-0732">Signal</keyword>
<keyword evidence="4 8" id="KW-0592">Phosphate transport</keyword>
<keyword evidence="7 8" id="KW-0472">Membrane</keyword>
<feature type="transmembrane region" description="Helical" evidence="8">
    <location>
        <begin position="187"/>
        <end position="209"/>
    </location>
</feature>
<keyword evidence="14" id="KW-1185">Reference proteome</keyword>
<dbReference type="OrthoDB" id="260807at2759"/>
<evidence type="ECO:0000313" key="14">
    <source>
        <dbReference type="Proteomes" id="UP000663829"/>
    </source>
</evidence>
<feature type="transmembrane region" description="Helical" evidence="8">
    <location>
        <begin position="461"/>
        <end position="487"/>
    </location>
</feature>
<feature type="chain" id="PRO_5035598944" description="Phosphate transporter" evidence="9">
    <location>
        <begin position="18"/>
        <end position="491"/>
    </location>
</feature>
<evidence type="ECO:0000313" key="12">
    <source>
        <dbReference type="EMBL" id="CAF3664619.1"/>
    </source>
</evidence>
<feature type="transmembrane region" description="Helical" evidence="8">
    <location>
        <begin position="106"/>
        <end position="124"/>
    </location>
</feature>
<sequence>MLTWVLVLALITAFALAFGLGANDVGNTFGTCVGSQVLTLKQAYVLATVSEILGSVLLGGKVTDTIWKGIIDHSTFVGEESQLMIGNLAALAGCCIWLLIATFFHLPVSGTHSIIGATLGFALIERGLRGINWLSFGTISTWNCFMVYCTLVFWTNGCWSLRCNEKIYFGKRTDHLLIAQDQIKSHVWLVCLLTVVAGVLTGIIVWKYAAPSLKNQIAKQSKHGQDIFDLKTLDPDLTVIDYSFKMQRFMEYEENQQERPDEHTSSKMNDSEDAASIGLVQRTYDKETQVFFGPIVERIDVDDELPNESNDLLRFNIAKHEDSPEVAKMFSFLQIFTGIFSSFSHGGNDVSNCVAPLVGIWIIWSTNKISSSVPAPAWLLFYGGLGISVGLFTWGKKTIQTIGSDITSVTPSSGFVIDISSSIAVLIASNLGLPISTTHCKVGAITFVGRLHSRYSVNWKVVRNIIIGWITTVPATGGIAAVLTVLLKLVL</sequence>
<evidence type="ECO:0000256" key="4">
    <source>
        <dbReference type="ARBA" id="ARBA00022592"/>
    </source>
</evidence>
<dbReference type="PANTHER" id="PTHR11101">
    <property type="entry name" value="PHOSPHATE TRANSPORTER"/>
    <property type="match status" value="1"/>
</dbReference>
<comment type="similarity">
    <text evidence="2 8">Belongs to the inorganic phosphate transporter (PiT) (TC 2.A.20) family.</text>
</comment>
<dbReference type="Proteomes" id="UP000681722">
    <property type="component" value="Unassembled WGS sequence"/>
</dbReference>
<evidence type="ECO:0000313" key="11">
    <source>
        <dbReference type="EMBL" id="CAF0882648.1"/>
    </source>
</evidence>
<dbReference type="Pfam" id="PF01384">
    <property type="entry name" value="PHO4"/>
    <property type="match status" value="1"/>
</dbReference>
<dbReference type="InterPro" id="IPR001204">
    <property type="entry name" value="Phos_transporter"/>
</dbReference>
<gene>
    <name evidence="10" type="ORF">GPM918_LOCUS7456</name>
    <name evidence="11" type="ORF">OVA965_LOCUS8701</name>
    <name evidence="12" type="ORF">SRO942_LOCUS7456</name>
    <name evidence="13" type="ORF">TMI583_LOCUS8696</name>
</gene>
<evidence type="ECO:0000313" key="13">
    <source>
        <dbReference type="EMBL" id="CAF3666151.1"/>
    </source>
</evidence>
<evidence type="ECO:0000256" key="1">
    <source>
        <dbReference type="ARBA" id="ARBA00004141"/>
    </source>
</evidence>
<dbReference type="PANTHER" id="PTHR11101:SF80">
    <property type="entry name" value="PHOSPHATE TRANSPORTER"/>
    <property type="match status" value="1"/>
</dbReference>
<evidence type="ECO:0000256" key="3">
    <source>
        <dbReference type="ARBA" id="ARBA00022448"/>
    </source>
</evidence>
<dbReference type="Proteomes" id="UP000677228">
    <property type="component" value="Unassembled WGS sequence"/>
</dbReference>
<keyword evidence="3 8" id="KW-0813">Transport</keyword>
<feature type="transmembrane region" description="Helical" evidence="8">
    <location>
        <begin position="377"/>
        <end position="395"/>
    </location>
</feature>
<keyword evidence="5 8" id="KW-0812">Transmembrane</keyword>
<evidence type="ECO:0000256" key="6">
    <source>
        <dbReference type="ARBA" id="ARBA00022989"/>
    </source>
</evidence>
<dbReference type="GO" id="GO:0035435">
    <property type="term" value="P:phosphate ion transmembrane transport"/>
    <property type="evidence" value="ECO:0007669"/>
    <property type="project" value="TreeGrafter"/>
</dbReference>
<comment type="caution">
    <text evidence="10">The sequence shown here is derived from an EMBL/GenBank/DDBJ whole genome shotgun (WGS) entry which is preliminary data.</text>
</comment>
<keyword evidence="6 8" id="KW-1133">Transmembrane helix</keyword>
<evidence type="ECO:0000256" key="2">
    <source>
        <dbReference type="ARBA" id="ARBA00009916"/>
    </source>
</evidence>
<dbReference type="Proteomes" id="UP000663829">
    <property type="component" value="Unassembled WGS sequence"/>
</dbReference>
<protein>
    <recommendedName>
        <fullName evidence="8">Phosphate transporter</fullName>
    </recommendedName>
</protein>
<dbReference type="AlphaFoldDB" id="A0A813Y731"/>
<evidence type="ECO:0000256" key="8">
    <source>
        <dbReference type="RuleBase" id="RU363058"/>
    </source>
</evidence>
<comment type="function">
    <text evidence="8">Sodium-phosphate symporter.</text>
</comment>